<evidence type="ECO:0000313" key="1">
    <source>
        <dbReference type="EMBL" id="KJU81851.1"/>
    </source>
</evidence>
<reference evidence="1 2" key="1">
    <citation type="submission" date="2015-02" db="EMBL/GenBank/DDBJ databases">
        <title>Single-cell genomics of uncultivated deep-branching MTB reveals a conserved set of magnetosome genes.</title>
        <authorList>
            <person name="Kolinko S."/>
            <person name="Richter M."/>
            <person name="Glockner F.O."/>
            <person name="Brachmann A."/>
            <person name="Schuler D."/>
        </authorList>
    </citation>
    <scope>NUCLEOTIDE SEQUENCE [LARGE SCALE GENOMIC DNA]</scope>
    <source>
        <strain evidence="1">TM-1</strain>
    </source>
</reference>
<comment type="caution">
    <text evidence="1">The sequence shown here is derived from an EMBL/GenBank/DDBJ whole genome shotgun (WGS) entry which is preliminary data.</text>
</comment>
<accession>A0A0F3GIZ4</accession>
<name>A0A0F3GIZ4_9BACT</name>
<sequence length="58" mass="6752">MLFTVLYTILTEKIQHYFTVFQTTTASLSLTSIYAFKLNKERGRDIAGRPLLFRPLLL</sequence>
<dbReference type="AlphaFoldDB" id="A0A0F3GIZ4"/>
<organism evidence="1 2">
    <name type="scientific">Candidatus Magnetobacterium bavaricum</name>
    <dbReference type="NCBI Taxonomy" id="29290"/>
    <lineage>
        <taxon>Bacteria</taxon>
        <taxon>Pseudomonadati</taxon>
        <taxon>Nitrospirota</taxon>
        <taxon>Thermodesulfovibrionia</taxon>
        <taxon>Thermodesulfovibrionales</taxon>
        <taxon>Candidatus Magnetobacteriaceae</taxon>
        <taxon>Candidatus Magnetobacterium</taxon>
    </lineage>
</organism>
<proteinExistence type="predicted"/>
<dbReference type="EMBL" id="LACI01002530">
    <property type="protein sequence ID" value="KJU81851.1"/>
    <property type="molecule type" value="Genomic_DNA"/>
</dbReference>
<gene>
    <name evidence="1" type="ORF">MBAV_005957</name>
</gene>
<protein>
    <submittedName>
        <fullName evidence="1">Uncharacterized protein</fullName>
    </submittedName>
</protein>
<keyword evidence="2" id="KW-1185">Reference proteome</keyword>
<evidence type="ECO:0000313" key="2">
    <source>
        <dbReference type="Proteomes" id="UP000033423"/>
    </source>
</evidence>
<dbReference type="Proteomes" id="UP000033423">
    <property type="component" value="Unassembled WGS sequence"/>
</dbReference>